<accession>A0A7V9YX21</accession>
<comment type="caution">
    <text evidence="3">The sequence shown here is derived from an EMBL/GenBank/DDBJ whole genome shotgun (WGS) entry which is preliminary data.</text>
</comment>
<dbReference type="InterPro" id="IPR025711">
    <property type="entry name" value="PepSY"/>
</dbReference>
<dbReference type="AlphaFoldDB" id="A0A7V9YX21"/>
<keyword evidence="1" id="KW-0812">Transmembrane</keyword>
<feature type="domain" description="PepSY" evidence="2">
    <location>
        <begin position="73"/>
        <end position="129"/>
    </location>
</feature>
<keyword evidence="1" id="KW-1133">Transmembrane helix</keyword>
<gene>
    <name evidence="3" type="ORF">HNQ85_000280</name>
</gene>
<protein>
    <submittedName>
        <fullName evidence="3">Putative iron-regulated membrane protein</fullName>
    </submittedName>
</protein>
<evidence type="ECO:0000256" key="1">
    <source>
        <dbReference type="SAM" id="Phobius"/>
    </source>
</evidence>
<dbReference type="RefSeq" id="WP_181535497.1">
    <property type="nucleotide sequence ID" value="NZ_JACDUU010000001.1"/>
</dbReference>
<organism evidence="3 4">
    <name type="scientific">[Anoxybacillus] calidus</name>
    <dbReference type="NCBI Taxonomy" id="575178"/>
    <lineage>
        <taxon>Bacteria</taxon>
        <taxon>Bacillati</taxon>
        <taxon>Bacillota</taxon>
        <taxon>Bacilli</taxon>
        <taxon>Bacillales</taxon>
        <taxon>Anoxybacillaceae</taxon>
        <taxon>Paranoxybacillus</taxon>
    </lineage>
</organism>
<keyword evidence="1" id="KW-0472">Membrane</keyword>
<dbReference type="EMBL" id="JACDUU010000001">
    <property type="protein sequence ID" value="MBA2870022.1"/>
    <property type="molecule type" value="Genomic_DNA"/>
</dbReference>
<feature type="domain" description="PepSY" evidence="2">
    <location>
        <begin position="283"/>
        <end position="340"/>
    </location>
</feature>
<dbReference type="Pfam" id="PF03413">
    <property type="entry name" value="PepSY"/>
    <property type="match status" value="2"/>
</dbReference>
<feature type="transmembrane region" description="Helical" evidence="1">
    <location>
        <begin position="27"/>
        <end position="51"/>
    </location>
</feature>
<evidence type="ECO:0000313" key="4">
    <source>
        <dbReference type="Proteomes" id="UP000580891"/>
    </source>
</evidence>
<dbReference type="Proteomes" id="UP000580891">
    <property type="component" value="Unassembled WGS sequence"/>
</dbReference>
<name>A0A7V9YX21_9BACL</name>
<dbReference type="PANTHER" id="PTHR34219:SF1">
    <property type="entry name" value="PEPSY DOMAIN-CONTAINING PROTEIN"/>
    <property type="match status" value="1"/>
</dbReference>
<dbReference type="InterPro" id="IPR005625">
    <property type="entry name" value="PepSY-ass_TM"/>
</dbReference>
<feature type="transmembrane region" description="Helical" evidence="1">
    <location>
        <begin position="205"/>
        <end position="224"/>
    </location>
</feature>
<keyword evidence="4" id="KW-1185">Reference proteome</keyword>
<feature type="transmembrane region" description="Helical" evidence="1">
    <location>
        <begin position="371"/>
        <end position="392"/>
    </location>
</feature>
<reference evidence="3 4" key="1">
    <citation type="submission" date="2020-07" db="EMBL/GenBank/DDBJ databases">
        <title>Genomic Encyclopedia of Type Strains, Phase IV (KMG-IV): sequencing the most valuable type-strain genomes for metagenomic binning, comparative biology and taxonomic classification.</title>
        <authorList>
            <person name="Goeker M."/>
        </authorList>
    </citation>
    <scope>NUCLEOTIDE SEQUENCE [LARGE SCALE GENOMIC DNA]</scope>
    <source>
        <strain evidence="3 4">DSM 25220</strain>
    </source>
</reference>
<dbReference type="Pfam" id="PF03929">
    <property type="entry name" value="PepSY_TM"/>
    <property type="match status" value="1"/>
</dbReference>
<evidence type="ECO:0000259" key="2">
    <source>
        <dbReference type="Pfam" id="PF03413"/>
    </source>
</evidence>
<proteinExistence type="predicted"/>
<dbReference type="PANTHER" id="PTHR34219">
    <property type="entry name" value="IRON-REGULATED INNER MEMBRANE PROTEIN-RELATED"/>
    <property type="match status" value="1"/>
</dbReference>
<evidence type="ECO:0000313" key="3">
    <source>
        <dbReference type="EMBL" id="MBA2870022.1"/>
    </source>
</evidence>
<feature type="transmembrane region" description="Helical" evidence="1">
    <location>
        <begin position="156"/>
        <end position="176"/>
    </location>
</feature>
<feature type="transmembrane region" description="Helical" evidence="1">
    <location>
        <begin position="412"/>
        <end position="443"/>
    </location>
</feature>
<sequence>MESSYTNNGTAMKESIYKDMYKAMWRWHFYAGIIFAPFLIMLAITGAIYLFKPQIESFLYKDYYYIEQGKHELSPSELVKKVVDHYPNATITRYRPSDAPNRSTEVGIVQDSEAYTVFINPYNGQLLGKLKDQSEFMNVIVKIHGELMTGTIGDRLVELAACWAVILLVTGLYLWWPRGNSLYGILKIRFKQGKRIMWKDIHSMLGIWLSVFILLLIVTGLPWAEFIGDKINRIATATQSGYPSGLWDDIPESVVPTKSVAKVPWAAKNMPVPQSKQNGTSTISLEQVIDIAKERNVYPGFEVNFPEGEKGVYTVSVFPTLPQDQATLHIDQYSGKVLADLRFKDYGWMAKMIEIGIALHEGRYFGLVNQMIGLITCLGLVMIAYSGVVMWWKRRPQRKLGTPPLPENKKTMRIVAAIMVVFGVMMPLVGLSLMIVFLVDWLIVKRIPKLQLWLS</sequence>